<sequence length="54" mass="5963">MNKIIMPLFQINTIIVIIIFNAANLILTPNIIGGLVNPTNKRSDANAPDIKNLY</sequence>
<comment type="caution">
    <text evidence="2">The sequence shown here is derived from an EMBL/GenBank/DDBJ whole genome shotgun (WGS) entry which is preliminary data.</text>
</comment>
<keyword evidence="3" id="KW-1185">Reference proteome</keyword>
<keyword evidence="1" id="KW-0472">Membrane</keyword>
<protein>
    <submittedName>
        <fullName evidence="2">Uncharacterized protein</fullName>
    </submittedName>
</protein>
<name>A0ABP9TRG7_9RICK</name>
<dbReference type="EMBL" id="BAABMM010000005">
    <property type="protein sequence ID" value="GAA5251836.1"/>
    <property type="molecule type" value="Genomic_DNA"/>
</dbReference>
<organism evidence="2 3">
    <name type="scientific">Candidatus Rickettsia kedanie</name>
    <dbReference type="NCBI Taxonomy" id="3115352"/>
    <lineage>
        <taxon>Bacteria</taxon>
        <taxon>Pseudomonadati</taxon>
        <taxon>Pseudomonadota</taxon>
        <taxon>Alphaproteobacteria</taxon>
        <taxon>Rickettsiales</taxon>
        <taxon>Rickettsiaceae</taxon>
        <taxon>Rickettsieae</taxon>
        <taxon>Rickettsia</taxon>
        <taxon>spotted fever group</taxon>
    </lineage>
</organism>
<feature type="transmembrane region" description="Helical" evidence="1">
    <location>
        <begin position="12"/>
        <end position="32"/>
    </location>
</feature>
<proteinExistence type="predicted"/>
<reference evidence="2 3" key="1">
    <citation type="journal article" date="2024" name="Microbiol. Immunol.">
        <title>Discovery of a novel spotted fever group Rickettsia, 'Candidatus Rickettsia kedanie,' in unfed larval chigger mites, Leptotrombidium scutellare.</title>
        <authorList>
            <person name="Ogawa M."/>
            <person name="Matsutani M."/>
            <person name="Katayama T."/>
            <person name="Takada N."/>
            <person name="Noda S."/>
            <person name="Takahashi M."/>
            <person name="Kageyama D."/>
            <person name="Hanaoka N."/>
            <person name="Ebihara H."/>
        </authorList>
    </citation>
    <scope>NUCLEOTIDE SEQUENCE [LARGE SCALE GENOMIC DNA]</scope>
    <source>
        <strain evidence="2 3">KNCP2-13</strain>
    </source>
</reference>
<evidence type="ECO:0000256" key="1">
    <source>
        <dbReference type="SAM" id="Phobius"/>
    </source>
</evidence>
<keyword evidence="1" id="KW-1133">Transmembrane helix</keyword>
<accession>A0ABP9TRG7</accession>
<gene>
    <name evidence="2" type="ORF">KNCP2_01240</name>
</gene>
<keyword evidence="1" id="KW-0812">Transmembrane</keyword>
<evidence type="ECO:0000313" key="3">
    <source>
        <dbReference type="Proteomes" id="UP001628124"/>
    </source>
</evidence>
<dbReference type="Proteomes" id="UP001628124">
    <property type="component" value="Unassembled WGS sequence"/>
</dbReference>
<evidence type="ECO:0000313" key="2">
    <source>
        <dbReference type="EMBL" id="GAA5251836.1"/>
    </source>
</evidence>